<dbReference type="Proteomes" id="UP001597073">
    <property type="component" value="Unassembled WGS sequence"/>
</dbReference>
<protein>
    <submittedName>
        <fullName evidence="1">Uncharacterized protein</fullName>
    </submittedName>
</protein>
<reference evidence="2" key="1">
    <citation type="journal article" date="2019" name="Int. J. Syst. Evol. Microbiol.">
        <title>The Global Catalogue of Microorganisms (GCM) 10K type strain sequencing project: providing services to taxonomists for standard genome sequencing and annotation.</title>
        <authorList>
            <consortium name="The Broad Institute Genomics Platform"/>
            <consortium name="The Broad Institute Genome Sequencing Center for Infectious Disease"/>
            <person name="Wu L."/>
            <person name="Ma J."/>
        </authorList>
    </citation>
    <scope>NUCLEOTIDE SEQUENCE [LARGE SCALE GENOMIC DNA]</scope>
    <source>
        <strain evidence="2">CCUG 60742</strain>
    </source>
</reference>
<comment type="caution">
    <text evidence="1">The sequence shown here is derived from an EMBL/GenBank/DDBJ whole genome shotgun (WGS) entry which is preliminary data.</text>
</comment>
<dbReference type="EMBL" id="JBHTIA010000013">
    <property type="protein sequence ID" value="MFD0766899.1"/>
    <property type="molecule type" value="Genomic_DNA"/>
</dbReference>
<organism evidence="1 2">
    <name type="scientific">Mucilaginibacter lutimaris</name>
    <dbReference type="NCBI Taxonomy" id="931629"/>
    <lineage>
        <taxon>Bacteria</taxon>
        <taxon>Pseudomonadati</taxon>
        <taxon>Bacteroidota</taxon>
        <taxon>Sphingobacteriia</taxon>
        <taxon>Sphingobacteriales</taxon>
        <taxon>Sphingobacteriaceae</taxon>
        <taxon>Mucilaginibacter</taxon>
    </lineage>
</organism>
<keyword evidence="2" id="KW-1185">Reference proteome</keyword>
<evidence type="ECO:0000313" key="2">
    <source>
        <dbReference type="Proteomes" id="UP001597073"/>
    </source>
</evidence>
<evidence type="ECO:0000313" key="1">
    <source>
        <dbReference type="EMBL" id="MFD0766899.1"/>
    </source>
</evidence>
<dbReference type="RefSeq" id="WP_377145232.1">
    <property type="nucleotide sequence ID" value="NZ_JBHTIA010000013.1"/>
</dbReference>
<proteinExistence type="predicted"/>
<name>A0ABW2ZL62_9SPHI</name>
<accession>A0ABW2ZL62</accession>
<sequence length="425" mass="47668">MKRVILFLIITCLLSCKKNEVSAPENQNISIVPKDENNELDDNKDKVSLIPSGIPNHIAFGTEGDISQKDHFIKDAEYQYQYLAGDIFSNGWTTWNYPTGQFARSFLNGVGQIGKIPVFTYYNIVPAKGRYEDPGFTNLHDAEVMNKYFADWKLLLQICKEYGHTVIIHYEPDLFGYMQMFKADKAKNVIMVAGSNNEDVKGFENNAEGLAKAIVAMRDKYAPNVLLGWHASTWATGIDLIKGKGNPEQLALETANYYKSLNAGFDLFFSEFSDRDSGYDQVINGRQNAAWSTIGDNKGISDFDRFQRYLKKLNQETKRKIILWQIPVGNGVTKTCNNTTGHYKDNKAEFFLQPLLDKKESTRIANYGQAGVIAFLFGRGASNCTGFMDNQIDGVTSVGEAIDDDGGYLRRGIHAYYTKGAISLP</sequence>
<gene>
    <name evidence="1" type="ORF">ACFQZI_18725</name>
</gene>